<reference evidence="2" key="1">
    <citation type="journal article" date="2023" name="Mol. Phylogenet. Evol.">
        <title>Genome-scale phylogeny and comparative genomics of the fungal order Sordariales.</title>
        <authorList>
            <person name="Hensen N."/>
            <person name="Bonometti L."/>
            <person name="Westerberg I."/>
            <person name="Brannstrom I.O."/>
            <person name="Guillou S."/>
            <person name="Cros-Aarteil S."/>
            <person name="Calhoun S."/>
            <person name="Haridas S."/>
            <person name="Kuo A."/>
            <person name="Mondo S."/>
            <person name="Pangilinan J."/>
            <person name="Riley R."/>
            <person name="LaButti K."/>
            <person name="Andreopoulos B."/>
            <person name="Lipzen A."/>
            <person name="Chen C."/>
            <person name="Yan M."/>
            <person name="Daum C."/>
            <person name="Ng V."/>
            <person name="Clum A."/>
            <person name="Steindorff A."/>
            <person name="Ohm R.A."/>
            <person name="Martin F."/>
            <person name="Silar P."/>
            <person name="Natvig D.O."/>
            <person name="Lalanne C."/>
            <person name="Gautier V."/>
            <person name="Ament-Velasquez S.L."/>
            <person name="Kruys A."/>
            <person name="Hutchinson M.I."/>
            <person name="Powell A.J."/>
            <person name="Barry K."/>
            <person name="Miller A.N."/>
            <person name="Grigoriev I.V."/>
            <person name="Debuchy R."/>
            <person name="Gladieux P."/>
            <person name="Hiltunen Thoren M."/>
            <person name="Johannesson H."/>
        </authorList>
    </citation>
    <scope>NUCLEOTIDE SEQUENCE</scope>
    <source>
        <strain evidence="2">CBS 314.62</strain>
    </source>
</reference>
<organism evidence="2 3">
    <name type="scientific">Podospora appendiculata</name>
    <dbReference type="NCBI Taxonomy" id="314037"/>
    <lineage>
        <taxon>Eukaryota</taxon>
        <taxon>Fungi</taxon>
        <taxon>Dikarya</taxon>
        <taxon>Ascomycota</taxon>
        <taxon>Pezizomycotina</taxon>
        <taxon>Sordariomycetes</taxon>
        <taxon>Sordariomycetidae</taxon>
        <taxon>Sordariales</taxon>
        <taxon>Podosporaceae</taxon>
        <taxon>Podospora</taxon>
    </lineage>
</organism>
<keyword evidence="1" id="KW-1133">Transmembrane helix</keyword>
<evidence type="ECO:0000256" key="1">
    <source>
        <dbReference type="SAM" id="Phobius"/>
    </source>
</evidence>
<feature type="transmembrane region" description="Helical" evidence="1">
    <location>
        <begin position="12"/>
        <end position="28"/>
    </location>
</feature>
<protein>
    <submittedName>
        <fullName evidence="2">Uncharacterized protein</fullName>
    </submittedName>
</protein>
<keyword evidence="1" id="KW-0472">Membrane</keyword>
<reference evidence="2" key="2">
    <citation type="submission" date="2023-06" db="EMBL/GenBank/DDBJ databases">
        <authorList>
            <consortium name="Lawrence Berkeley National Laboratory"/>
            <person name="Haridas S."/>
            <person name="Hensen N."/>
            <person name="Bonometti L."/>
            <person name="Westerberg I."/>
            <person name="Brannstrom I.O."/>
            <person name="Guillou S."/>
            <person name="Cros-Aarteil S."/>
            <person name="Calhoun S."/>
            <person name="Kuo A."/>
            <person name="Mondo S."/>
            <person name="Pangilinan J."/>
            <person name="Riley R."/>
            <person name="Labutti K."/>
            <person name="Andreopoulos B."/>
            <person name="Lipzen A."/>
            <person name="Chen C."/>
            <person name="Yanf M."/>
            <person name="Daum C."/>
            <person name="Ng V."/>
            <person name="Clum A."/>
            <person name="Steindorff A."/>
            <person name="Ohm R."/>
            <person name="Martin F."/>
            <person name="Silar P."/>
            <person name="Natvig D."/>
            <person name="Lalanne C."/>
            <person name="Gautier V."/>
            <person name="Ament-Velasquez S.L."/>
            <person name="Kruys A."/>
            <person name="Hutchinson M.I."/>
            <person name="Powell A.J."/>
            <person name="Barry K."/>
            <person name="Miller A.N."/>
            <person name="Grigoriev I.V."/>
            <person name="Debuchy R."/>
            <person name="Gladieux P."/>
            <person name="Thoren M.H."/>
            <person name="Johannesson H."/>
        </authorList>
    </citation>
    <scope>NUCLEOTIDE SEQUENCE</scope>
    <source>
        <strain evidence="2">CBS 314.62</strain>
    </source>
</reference>
<evidence type="ECO:0000313" key="3">
    <source>
        <dbReference type="Proteomes" id="UP001270362"/>
    </source>
</evidence>
<gene>
    <name evidence="2" type="ORF">B0T22DRAFT_446209</name>
</gene>
<comment type="caution">
    <text evidence="2">The sequence shown here is derived from an EMBL/GenBank/DDBJ whole genome shotgun (WGS) entry which is preliminary data.</text>
</comment>
<name>A0AAE0XEL0_9PEZI</name>
<proteinExistence type="predicted"/>
<dbReference type="AlphaFoldDB" id="A0AAE0XEL0"/>
<feature type="transmembrane region" description="Helical" evidence="1">
    <location>
        <begin position="40"/>
        <end position="58"/>
    </location>
</feature>
<dbReference type="EMBL" id="JAULSO010000001">
    <property type="protein sequence ID" value="KAK3692027.1"/>
    <property type="molecule type" value="Genomic_DNA"/>
</dbReference>
<keyword evidence="1" id="KW-0812">Transmembrane</keyword>
<accession>A0AAE0XEL0</accession>
<keyword evidence="3" id="KW-1185">Reference proteome</keyword>
<dbReference type="Proteomes" id="UP001270362">
    <property type="component" value="Unassembled WGS sequence"/>
</dbReference>
<sequence>MRVSGDSGSCECIISLVYLTLLDVKYFLLPDTSVDERSLVHFWLLSLFGLGEIWTVQVR</sequence>
<evidence type="ECO:0000313" key="2">
    <source>
        <dbReference type="EMBL" id="KAK3692027.1"/>
    </source>
</evidence>